<dbReference type="Pfam" id="PF03351">
    <property type="entry name" value="DOMON"/>
    <property type="match status" value="1"/>
</dbReference>
<evidence type="ECO:0000313" key="3">
    <source>
        <dbReference type="Proteomes" id="UP000275408"/>
    </source>
</evidence>
<organism evidence="2 3">
    <name type="scientific">Pocillopora damicornis</name>
    <name type="common">Cauliflower coral</name>
    <name type="synonym">Millepora damicornis</name>
    <dbReference type="NCBI Taxonomy" id="46731"/>
    <lineage>
        <taxon>Eukaryota</taxon>
        <taxon>Metazoa</taxon>
        <taxon>Cnidaria</taxon>
        <taxon>Anthozoa</taxon>
        <taxon>Hexacorallia</taxon>
        <taxon>Scleractinia</taxon>
        <taxon>Astrocoeniina</taxon>
        <taxon>Pocilloporidae</taxon>
        <taxon>Pocillopora</taxon>
    </lineage>
</organism>
<comment type="caution">
    <text evidence="2">The sequence shown here is derived from an EMBL/GenBank/DDBJ whole genome shotgun (WGS) entry which is preliminary data.</text>
</comment>
<name>A0A3M6V5L9_POCDA</name>
<keyword evidence="3" id="KW-1185">Reference proteome</keyword>
<gene>
    <name evidence="2" type="ORF">pdam_00014175</name>
</gene>
<dbReference type="PROSITE" id="PS50836">
    <property type="entry name" value="DOMON"/>
    <property type="match status" value="1"/>
</dbReference>
<reference evidence="2 3" key="1">
    <citation type="journal article" date="2018" name="Sci. Rep.">
        <title>Comparative analysis of the Pocillopora damicornis genome highlights role of immune system in coral evolution.</title>
        <authorList>
            <person name="Cunning R."/>
            <person name="Bay R.A."/>
            <person name="Gillette P."/>
            <person name="Baker A.C."/>
            <person name="Traylor-Knowles N."/>
        </authorList>
    </citation>
    <scope>NUCLEOTIDE SEQUENCE [LARGE SCALE GENOMIC DNA]</scope>
    <source>
        <strain evidence="2">RSMAS</strain>
        <tissue evidence="2">Whole animal</tissue>
    </source>
</reference>
<protein>
    <recommendedName>
        <fullName evidence="1">DOMON domain-containing protein</fullName>
    </recommendedName>
</protein>
<proteinExistence type="predicted"/>
<evidence type="ECO:0000313" key="2">
    <source>
        <dbReference type="EMBL" id="RMX61004.1"/>
    </source>
</evidence>
<dbReference type="InterPro" id="IPR005018">
    <property type="entry name" value="DOMON_domain"/>
</dbReference>
<dbReference type="OrthoDB" id="10003276at2759"/>
<dbReference type="AlphaFoldDB" id="A0A3M6V5L9"/>
<dbReference type="EMBL" id="RCHS01000086">
    <property type="protein sequence ID" value="RMX61004.1"/>
    <property type="molecule type" value="Genomic_DNA"/>
</dbReference>
<evidence type="ECO:0000259" key="1">
    <source>
        <dbReference type="PROSITE" id="PS50836"/>
    </source>
</evidence>
<feature type="domain" description="DOMON" evidence="1">
    <location>
        <begin position="8"/>
        <end position="72"/>
    </location>
</feature>
<dbReference type="Proteomes" id="UP000275408">
    <property type="component" value="Unassembled WGS sequence"/>
</dbReference>
<accession>A0A3M6V5L9</accession>
<sequence length="72" mass="7963">MIMSDGKENYNVSDNYNESADTLEFMVQVRTTGWVGFGIAEVASNNMSYYDVAIGGVTDDGTGYLQPRGFEY</sequence>